<gene>
    <name evidence="3" type="ORF">PBIL07802_LOCUS21468</name>
    <name evidence="4" type="ORF">PBIL07802_LOCUS21476</name>
</gene>
<feature type="chain" id="PRO_5036403923" evidence="2">
    <location>
        <begin position="28"/>
        <end position="380"/>
    </location>
</feature>
<feature type="transmembrane region" description="Helical" evidence="1">
    <location>
        <begin position="340"/>
        <end position="365"/>
    </location>
</feature>
<evidence type="ECO:0000256" key="2">
    <source>
        <dbReference type="SAM" id="SignalP"/>
    </source>
</evidence>
<keyword evidence="1" id="KW-1133">Transmembrane helix</keyword>
<protein>
    <submittedName>
        <fullName evidence="4">Uncharacterized protein</fullName>
    </submittedName>
</protein>
<dbReference type="EMBL" id="HBIB01033036">
    <property type="protein sequence ID" value="CAE0259201.1"/>
    <property type="molecule type" value="Transcribed_RNA"/>
</dbReference>
<evidence type="ECO:0000313" key="4">
    <source>
        <dbReference type="EMBL" id="CAE0259209.1"/>
    </source>
</evidence>
<organism evidence="4">
    <name type="scientific">Palpitomonas bilix</name>
    <dbReference type="NCBI Taxonomy" id="652834"/>
    <lineage>
        <taxon>Eukaryota</taxon>
        <taxon>Eukaryota incertae sedis</taxon>
    </lineage>
</organism>
<keyword evidence="2" id="KW-0732">Signal</keyword>
<feature type="signal peptide" evidence="2">
    <location>
        <begin position="1"/>
        <end position="27"/>
    </location>
</feature>
<accession>A0A7S3DKF8</accession>
<keyword evidence="1" id="KW-0472">Membrane</keyword>
<evidence type="ECO:0000313" key="3">
    <source>
        <dbReference type="EMBL" id="CAE0259201.1"/>
    </source>
</evidence>
<name>A0A7S3DKF8_9EUKA</name>
<proteinExistence type="predicted"/>
<dbReference type="EMBL" id="HBIB01033047">
    <property type="protein sequence ID" value="CAE0259209.1"/>
    <property type="molecule type" value="Transcribed_RNA"/>
</dbReference>
<sequence>MRPGSNIKPLVFAACCAALAQCALVHAAVVDIPFKCDGIAEIRSHIGVGDIHIVQGSTNHLQVDADDDLLRTLTFNVTAKAETLILFNRGEAKGTFAASGVLSLTQECIDGINVITDMGHPHLFADSSAASEVGIALAVNKNETNTTLVFQGNTYKGQLILGGASSFSGGQGSPSLCISTPLQPTPMAEAEQSGLIIAAEGGVHINFDDKVKPDPSLPYTEVGIFSSGDCEINMCNIPAKKVGIASSKGDTLRVFATEELDTMGKGKMYYVQNSVNPGLTVNSIGEVPSAVAQCNQPTTVCPQYASGRKVTVDLVESPKEAYAMTGSFQYDESTAPNDNIVLIASLSAVGGAAVLGAIIGVVVLAKRRSTSGAETYYSSV</sequence>
<dbReference type="AlphaFoldDB" id="A0A7S3DKF8"/>
<evidence type="ECO:0000256" key="1">
    <source>
        <dbReference type="SAM" id="Phobius"/>
    </source>
</evidence>
<reference evidence="4" key="1">
    <citation type="submission" date="2021-01" db="EMBL/GenBank/DDBJ databases">
        <authorList>
            <person name="Corre E."/>
            <person name="Pelletier E."/>
            <person name="Niang G."/>
            <person name="Scheremetjew M."/>
            <person name="Finn R."/>
            <person name="Kale V."/>
            <person name="Holt S."/>
            <person name="Cochrane G."/>
            <person name="Meng A."/>
            <person name="Brown T."/>
            <person name="Cohen L."/>
        </authorList>
    </citation>
    <scope>NUCLEOTIDE SEQUENCE</scope>
    <source>
        <strain evidence="4">NIES-2562</strain>
    </source>
</reference>
<keyword evidence="1" id="KW-0812">Transmembrane</keyword>